<keyword evidence="8" id="KW-1185">Reference proteome</keyword>
<dbReference type="SUPFAM" id="SSF47005">
    <property type="entry name" value="Peripheral subunit-binding domain of 2-oxo acid dehydrogenase complex"/>
    <property type="match status" value="1"/>
</dbReference>
<feature type="compositionally biased region" description="Polar residues" evidence="4">
    <location>
        <begin position="102"/>
        <end position="127"/>
    </location>
</feature>
<evidence type="ECO:0000256" key="2">
    <source>
        <dbReference type="ARBA" id="ARBA00022823"/>
    </source>
</evidence>
<feature type="compositionally biased region" description="Basic and acidic residues" evidence="4">
    <location>
        <begin position="80"/>
        <end position="99"/>
    </location>
</feature>
<dbReference type="Proteomes" id="UP000757232">
    <property type="component" value="Unassembled WGS sequence"/>
</dbReference>
<feature type="compositionally biased region" description="Basic and acidic residues" evidence="4">
    <location>
        <begin position="193"/>
        <end position="205"/>
    </location>
</feature>
<proteinExistence type="inferred from homology"/>
<dbReference type="PROSITE" id="PS00189">
    <property type="entry name" value="LIPOYL"/>
    <property type="match status" value="1"/>
</dbReference>
<dbReference type="Gene3D" id="4.10.320.10">
    <property type="entry name" value="E3-binding domain"/>
    <property type="match status" value="1"/>
</dbReference>
<dbReference type="InterPro" id="IPR003016">
    <property type="entry name" value="2-oxoA_DH_lipoyl-BS"/>
</dbReference>
<evidence type="ECO:0000256" key="4">
    <source>
        <dbReference type="SAM" id="MobiDB-lite"/>
    </source>
</evidence>
<gene>
    <name evidence="7" type="ORF">A7U60_g9013</name>
</gene>
<dbReference type="PROSITE" id="PS51826">
    <property type="entry name" value="PSBD"/>
    <property type="match status" value="1"/>
</dbReference>
<dbReference type="GO" id="GO:0006086">
    <property type="term" value="P:pyruvate decarboxylation to acetyl-CoA"/>
    <property type="evidence" value="ECO:0007669"/>
    <property type="project" value="InterPro"/>
</dbReference>
<feature type="region of interest" description="Disordered" evidence="4">
    <location>
        <begin position="72"/>
        <end position="127"/>
    </location>
</feature>
<evidence type="ECO:0000313" key="8">
    <source>
        <dbReference type="Proteomes" id="UP000757232"/>
    </source>
</evidence>
<dbReference type="FunFam" id="2.40.50.100:FF:000010">
    <property type="entry name" value="Acetyltransferase component of pyruvate dehydrogenase complex"/>
    <property type="match status" value="1"/>
</dbReference>
<sequence>MSPTMTEGGIAQWKIKEGDAFHTGDVLLEVETDKATIEVEAQDDGVLGKIISPDGSKNIAVGKTIALIAEEGDDISNLEAPKEKEEPAKASQKSHEEAKPQLSKTTQSALHESTSQPVHHDISIQSSKPLFPSVQRLLAENGIENADQIKGTGVRGMLTKGDVLAFLGKASSPSGTYKPVETETPAPKPAPKPAKEQPKSLDGEQLRQTIAAGLAKSSRRPRLAPPVAPYDFDSIVNDYLPSDGESTNVNTPKPAPSKQTGSADSYIQGLL</sequence>
<evidence type="ECO:0000259" key="6">
    <source>
        <dbReference type="PROSITE" id="PS51826"/>
    </source>
</evidence>
<reference evidence="7" key="1">
    <citation type="submission" date="2016-06" db="EMBL/GenBank/DDBJ databases">
        <title>Draft Genome sequence of the fungus Inonotus baumii.</title>
        <authorList>
            <person name="Zhu H."/>
            <person name="Lin W."/>
        </authorList>
    </citation>
    <scope>NUCLEOTIDE SEQUENCE</scope>
    <source>
        <strain evidence="7">821</strain>
    </source>
</reference>
<feature type="domain" description="Peripheral subunit-binding (PSBD)" evidence="6">
    <location>
        <begin position="129"/>
        <end position="167"/>
    </location>
</feature>
<dbReference type="OrthoDB" id="537444at2759"/>
<dbReference type="InterPro" id="IPR011053">
    <property type="entry name" value="Single_hybrid_motif"/>
</dbReference>
<dbReference type="InterPro" id="IPR000089">
    <property type="entry name" value="Biotin_lipoyl"/>
</dbReference>
<organism evidence="7 8">
    <name type="scientific">Sanghuangporus baumii</name>
    <name type="common">Phellinus baumii</name>
    <dbReference type="NCBI Taxonomy" id="108892"/>
    <lineage>
        <taxon>Eukaryota</taxon>
        <taxon>Fungi</taxon>
        <taxon>Dikarya</taxon>
        <taxon>Basidiomycota</taxon>
        <taxon>Agaricomycotina</taxon>
        <taxon>Agaricomycetes</taxon>
        <taxon>Hymenochaetales</taxon>
        <taxon>Hymenochaetaceae</taxon>
        <taxon>Sanghuangporus</taxon>
    </lineage>
</organism>
<dbReference type="EMBL" id="LNZH02000216">
    <property type="protein sequence ID" value="OCB84333.1"/>
    <property type="molecule type" value="Genomic_DNA"/>
</dbReference>
<keyword evidence="2" id="KW-0450">Lipoyl</keyword>
<evidence type="ECO:0000256" key="3">
    <source>
        <dbReference type="ARBA" id="ARBA00022946"/>
    </source>
</evidence>
<feature type="region of interest" description="Disordered" evidence="4">
    <location>
        <begin position="168"/>
        <end position="271"/>
    </location>
</feature>
<keyword evidence="3" id="KW-0809">Transit peptide</keyword>
<comment type="caution">
    <text evidence="7">The sequence shown here is derived from an EMBL/GenBank/DDBJ whole genome shotgun (WGS) entry which is preliminary data.</text>
</comment>
<evidence type="ECO:0000259" key="5">
    <source>
        <dbReference type="PROSITE" id="PS50968"/>
    </source>
</evidence>
<dbReference type="GO" id="GO:0004742">
    <property type="term" value="F:dihydrolipoyllysine-residue acetyltransferase activity"/>
    <property type="evidence" value="ECO:0007669"/>
    <property type="project" value="TreeGrafter"/>
</dbReference>
<dbReference type="PANTHER" id="PTHR23151">
    <property type="entry name" value="DIHYDROLIPOAMIDE ACETYL/SUCCINYL-TRANSFERASE-RELATED"/>
    <property type="match status" value="1"/>
</dbReference>
<dbReference type="Pfam" id="PF00364">
    <property type="entry name" value="Biotin_lipoyl"/>
    <property type="match status" value="1"/>
</dbReference>
<protein>
    <submittedName>
        <fullName evidence="7">Single hybrid motif-containing protein</fullName>
    </submittedName>
</protein>
<feature type="domain" description="Lipoyl-binding" evidence="5">
    <location>
        <begin position="1"/>
        <end position="69"/>
    </location>
</feature>
<dbReference type="CDD" id="cd06849">
    <property type="entry name" value="lipoyl_domain"/>
    <property type="match status" value="1"/>
</dbReference>
<accession>A0A9Q5N4E6</accession>
<feature type="compositionally biased region" description="Polar residues" evidence="4">
    <location>
        <begin position="244"/>
        <end position="265"/>
    </location>
</feature>
<dbReference type="Pfam" id="PF02817">
    <property type="entry name" value="E3_binding"/>
    <property type="match status" value="1"/>
</dbReference>
<dbReference type="InterPro" id="IPR004167">
    <property type="entry name" value="PSBD"/>
</dbReference>
<dbReference type="PANTHER" id="PTHR23151:SF82">
    <property type="entry name" value="PYRUVATE DEHYDROGENASE COMPLEX PROTEIN X COMPONENT, MITOCHONDRIAL"/>
    <property type="match status" value="1"/>
</dbReference>
<dbReference type="PROSITE" id="PS50968">
    <property type="entry name" value="BIOTINYL_LIPOYL"/>
    <property type="match status" value="1"/>
</dbReference>
<name>A0A9Q5N4E6_SANBA</name>
<dbReference type="Gene3D" id="2.40.50.100">
    <property type="match status" value="1"/>
</dbReference>
<dbReference type="InterPro" id="IPR045257">
    <property type="entry name" value="E2/Pdx1"/>
</dbReference>
<comment type="similarity">
    <text evidence="1">Belongs to the 2-oxoacid dehydrogenase family.</text>
</comment>
<dbReference type="AlphaFoldDB" id="A0A9Q5N4E6"/>
<dbReference type="SUPFAM" id="SSF51230">
    <property type="entry name" value="Single hybrid motif"/>
    <property type="match status" value="1"/>
</dbReference>
<evidence type="ECO:0000313" key="7">
    <source>
        <dbReference type="EMBL" id="OCB84333.1"/>
    </source>
</evidence>
<dbReference type="GO" id="GO:0045254">
    <property type="term" value="C:pyruvate dehydrogenase complex"/>
    <property type="evidence" value="ECO:0007669"/>
    <property type="project" value="InterPro"/>
</dbReference>
<dbReference type="InterPro" id="IPR036625">
    <property type="entry name" value="E3-bd_dom_sf"/>
</dbReference>
<evidence type="ECO:0000256" key="1">
    <source>
        <dbReference type="ARBA" id="ARBA00007317"/>
    </source>
</evidence>